<dbReference type="PRINTS" id="PR00081">
    <property type="entry name" value="GDHRDH"/>
</dbReference>
<dbReference type="InterPro" id="IPR051122">
    <property type="entry name" value="SDR_DHRS6-like"/>
</dbReference>
<evidence type="ECO:0000256" key="1">
    <source>
        <dbReference type="ARBA" id="ARBA00006484"/>
    </source>
</evidence>
<evidence type="ECO:0000313" key="6">
    <source>
        <dbReference type="Proteomes" id="UP000218979"/>
    </source>
</evidence>
<dbReference type="STRING" id="1122154.SAMN02746068_01699"/>
<keyword evidence="2" id="KW-0560">Oxidoreductase</keyword>
<dbReference type="GO" id="GO:0008206">
    <property type="term" value="P:bile acid metabolic process"/>
    <property type="evidence" value="ECO:0007669"/>
    <property type="project" value="UniProtKB-ARBA"/>
</dbReference>
<dbReference type="Pfam" id="PF13561">
    <property type="entry name" value="adh_short_C2"/>
    <property type="match status" value="1"/>
</dbReference>
<dbReference type="RefSeq" id="WP_031366416.1">
    <property type="nucleotide sequence ID" value="NZ_FPKS01000011.1"/>
</dbReference>
<dbReference type="PROSITE" id="PS00061">
    <property type="entry name" value="ADH_SHORT"/>
    <property type="match status" value="1"/>
</dbReference>
<dbReference type="GO" id="GO:0016491">
    <property type="term" value="F:oxidoreductase activity"/>
    <property type="evidence" value="ECO:0007669"/>
    <property type="project" value="UniProtKB-KW"/>
</dbReference>
<dbReference type="InterPro" id="IPR036291">
    <property type="entry name" value="NAD(P)-bd_dom_sf"/>
</dbReference>
<gene>
    <name evidence="3" type="ORF">RR45_GL000329</name>
    <name evidence="4" type="ORF">SAMN02746068_01699</name>
</gene>
<dbReference type="CDD" id="cd05233">
    <property type="entry name" value="SDR_c"/>
    <property type="match status" value="1"/>
</dbReference>
<dbReference type="Gene3D" id="3.40.50.720">
    <property type="entry name" value="NAD(P)-binding Rossmann-like Domain"/>
    <property type="match status" value="1"/>
</dbReference>
<evidence type="ECO:0000256" key="2">
    <source>
        <dbReference type="ARBA" id="ARBA00023002"/>
    </source>
</evidence>
<dbReference type="PANTHER" id="PTHR43477">
    <property type="entry name" value="DIHYDROANTICAPSIN 7-DEHYDROGENASE"/>
    <property type="match status" value="1"/>
</dbReference>
<dbReference type="PANTHER" id="PTHR43477:SF1">
    <property type="entry name" value="DIHYDROANTICAPSIN 7-DEHYDROGENASE"/>
    <property type="match status" value="1"/>
</dbReference>
<dbReference type="SUPFAM" id="SSF51735">
    <property type="entry name" value="NAD(P)-binding Rossmann-fold domains"/>
    <property type="match status" value="1"/>
</dbReference>
<dbReference type="PRINTS" id="PR00080">
    <property type="entry name" value="SDRFAMILY"/>
</dbReference>
<dbReference type="EMBL" id="FPKS01000011">
    <property type="protein sequence ID" value="SFZ75685.1"/>
    <property type="molecule type" value="Genomic_DNA"/>
</dbReference>
<proteinExistence type="inferred from homology"/>
<protein>
    <submittedName>
        <fullName evidence="3">3-ketoacyl-ACP reductase</fullName>
    </submittedName>
    <submittedName>
        <fullName evidence="4">3-oxoacyl-[acyl-carrier protein] reductase</fullName>
    </submittedName>
</protein>
<dbReference type="InterPro" id="IPR020904">
    <property type="entry name" value="Sc_DH/Rdtase_CS"/>
</dbReference>
<dbReference type="EMBL" id="JXJT01000011">
    <property type="protein sequence ID" value="PCS03040.1"/>
    <property type="molecule type" value="Genomic_DNA"/>
</dbReference>
<evidence type="ECO:0000313" key="5">
    <source>
        <dbReference type="Proteomes" id="UP000185655"/>
    </source>
</evidence>
<accession>A0A1K2HG74</accession>
<organism evidence="4 5">
    <name type="scientific">Pseudolactococcus chungangensis CAU 28 = DSM 22330</name>
    <dbReference type="NCBI Taxonomy" id="1122154"/>
    <lineage>
        <taxon>Bacteria</taxon>
        <taxon>Bacillati</taxon>
        <taxon>Bacillota</taxon>
        <taxon>Bacilli</taxon>
        <taxon>Lactobacillales</taxon>
        <taxon>Streptococcaceae</taxon>
        <taxon>Pseudolactococcus</taxon>
    </lineage>
</organism>
<dbReference type="FunFam" id="3.40.50.720:FF:000084">
    <property type="entry name" value="Short-chain dehydrogenase reductase"/>
    <property type="match status" value="1"/>
</dbReference>
<evidence type="ECO:0000313" key="3">
    <source>
        <dbReference type="EMBL" id="PCS03040.1"/>
    </source>
</evidence>
<dbReference type="Proteomes" id="UP000218979">
    <property type="component" value="Unassembled WGS sequence"/>
</dbReference>
<sequence length="244" mass="26516">MFQVIQHTPRKILITGCASGIGLAQSKLFLENGDQVYGVDKQTPQTHHEYPNFFFYQADLAGDLTALLAQLPQIFDVICHTAGILDNYKPLLETSDDDFTQIWASNLSPVIKLTRHFLPHMIEQKSGIIVTMCSIASFVAGGGGAAYTTSKHALAGFTKQLALDYARTGVQIFGIAPGAVQTGMTRQDFETNNGMMADWVASETPVGRWAQPSEVADLTAFLASGKASYMHGEIVKIDGGWTLK</sequence>
<reference evidence="3 6" key="1">
    <citation type="submission" date="2014-12" db="EMBL/GenBank/DDBJ databases">
        <title>Draft genome sequences of 10 type strains of Lactococcus.</title>
        <authorList>
            <person name="Sun Z."/>
            <person name="Zhong Z."/>
            <person name="Liu W."/>
            <person name="Zhang W."/>
            <person name="Zhang H."/>
        </authorList>
    </citation>
    <scope>NUCLEOTIDE SEQUENCE [LARGE SCALE GENOMIC DNA]</scope>
    <source>
        <strain evidence="3 6">DSM 22330</strain>
    </source>
</reference>
<dbReference type="InterPro" id="IPR002347">
    <property type="entry name" value="SDR_fam"/>
</dbReference>
<evidence type="ECO:0000313" key="4">
    <source>
        <dbReference type="EMBL" id="SFZ75685.1"/>
    </source>
</evidence>
<dbReference type="OrthoDB" id="9803333at2"/>
<dbReference type="Proteomes" id="UP000185655">
    <property type="component" value="Unassembled WGS sequence"/>
</dbReference>
<dbReference type="AlphaFoldDB" id="A0A1K2HG74"/>
<comment type="similarity">
    <text evidence="1">Belongs to the short-chain dehydrogenases/reductases (SDR) family.</text>
</comment>
<reference evidence="4 5" key="2">
    <citation type="submission" date="2016-11" db="EMBL/GenBank/DDBJ databases">
        <authorList>
            <person name="Jaros S."/>
            <person name="Januszkiewicz K."/>
            <person name="Wedrychowicz H."/>
        </authorList>
    </citation>
    <scope>NUCLEOTIDE SEQUENCE [LARGE SCALE GENOMIC DNA]</scope>
    <source>
        <strain evidence="4 5">DSM 22330</strain>
    </source>
</reference>
<keyword evidence="6" id="KW-1185">Reference proteome</keyword>
<dbReference type="NCBIfam" id="NF005118">
    <property type="entry name" value="PRK06550.1"/>
    <property type="match status" value="1"/>
</dbReference>
<name>A0A1K2HG74_9LACT</name>